<comment type="caution">
    <text evidence="2">The sequence shown here is derived from an EMBL/GenBank/DDBJ whole genome shotgun (WGS) entry which is preliminary data.</text>
</comment>
<feature type="region of interest" description="Disordered" evidence="1">
    <location>
        <begin position="62"/>
        <end position="100"/>
    </location>
</feature>
<dbReference type="EMBL" id="VSRR010019070">
    <property type="protein sequence ID" value="MPC61897.1"/>
    <property type="molecule type" value="Genomic_DNA"/>
</dbReference>
<keyword evidence="3" id="KW-1185">Reference proteome</keyword>
<gene>
    <name evidence="2" type="ORF">E2C01_055974</name>
</gene>
<dbReference type="AlphaFoldDB" id="A0A5B7GXR2"/>
<dbReference type="Proteomes" id="UP000324222">
    <property type="component" value="Unassembled WGS sequence"/>
</dbReference>
<organism evidence="2 3">
    <name type="scientific">Portunus trituberculatus</name>
    <name type="common">Swimming crab</name>
    <name type="synonym">Neptunus trituberculatus</name>
    <dbReference type="NCBI Taxonomy" id="210409"/>
    <lineage>
        <taxon>Eukaryota</taxon>
        <taxon>Metazoa</taxon>
        <taxon>Ecdysozoa</taxon>
        <taxon>Arthropoda</taxon>
        <taxon>Crustacea</taxon>
        <taxon>Multicrustacea</taxon>
        <taxon>Malacostraca</taxon>
        <taxon>Eumalacostraca</taxon>
        <taxon>Eucarida</taxon>
        <taxon>Decapoda</taxon>
        <taxon>Pleocyemata</taxon>
        <taxon>Brachyura</taxon>
        <taxon>Eubrachyura</taxon>
        <taxon>Portunoidea</taxon>
        <taxon>Portunidae</taxon>
        <taxon>Portuninae</taxon>
        <taxon>Portunus</taxon>
    </lineage>
</organism>
<protein>
    <submittedName>
        <fullName evidence="2">Uncharacterized protein</fullName>
    </submittedName>
</protein>
<accession>A0A5B7GXR2</accession>
<proteinExistence type="predicted"/>
<feature type="compositionally biased region" description="Basic and acidic residues" evidence="1">
    <location>
        <begin position="74"/>
        <end position="84"/>
    </location>
</feature>
<name>A0A5B7GXR2_PORTR</name>
<reference evidence="2 3" key="1">
    <citation type="submission" date="2019-05" db="EMBL/GenBank/DDBJ databases">
        <title>Another draft genome of Portunus trituberculatus and its Hox gene families provides insights of decapod evolution.</title>
        <authorList>
            <person name="Jeong J.-H."/>
            <person name="Song I."/>
            <person name="Kim S."/>
            <person name="Choi T."/>
            <person name="Kim D."/>
            <person name="Ryu S."/>
            <person name="Kim W."/>
        </authorList>
    </citation>
    <scope>NUCLEOTIDE SEQUENCE [LARGE SCALE GENOMIC DNA]</scope>
    <source>
        <tissue evidence="2">Muscle</tissue>
    </source>
</reference>
<sequence>MSNIHSCPSHPHLSTARLLTRGAAPCRCNYTRSSPLMRRVKAALGLGQKAIRDIRVTTEHLPQVFPGPNYRPATEGDKQHEQRRVAHTATRSRPDVLRPR</sequence>
<evidence type="ECO:0000313" key="2">
    <source>
        <dbReference type="EMBL" id="MPC61897.1"/>
    </source>
</evidence>
<evidence type="ECO:0000256" key="1">
    <source>
        <dbReference type="SAM" id="MobiDB-lite"/>
    </source>
</evidence>
<evidence type="ECO:0000313" key="3">
    <source>
        <dbReference type="Proteomes" id="UP000324222"/>
    </source>
</evidence>